<accession>A0A0B5BBK3</accession>
<dbReference type="OrthoDB" id="2082416at2"/>
<evidence type="ECO:0000313" key="2">
    <source>
        <dbReference type="Proteomes" id="UP000057609"/>
    </source>
</evidence>
<dbReference type="AlphaFoldDB" id="A0A0B5BBK3"/>
<sequence length="290" mass="32062">MSRTVNRGFNELLHRVTPTHTEAESSKTLHLSLANLLRSGYGLNDFVITGSLHNGTCITGCSDYDYFAVIPTNRLKADSAATVSEIKNYLDFHLHHGEVSEQVPGVRVAFGVGAKDVTVVIPADMVAEANGCRVYEMPNPAGGWMRTSPEAHGAYLKTLEQRLGPGVRNLIRLMKAWKYSAGVSISSFYLELVTAKYLEGVSSVVYDVDMHGILSHLFNTEMAPIQDPTGVSGHVPPCTAHSDFVAVKEELTLAFIRANKALEARLHYNVAEAFDWWHLVYNGKFLKYFE</sequence>
<keyword evidence="2" id="KW-1185">Reference proteome</keyword>
<dbReference type="KEGG" id="gpi:GPICK_13025"/>
<evidence type="ECO:0000313" key="1">
    <source>
        <dbReference type="EMBL" id="AJE04158.1"/>
    </source>
</evidence>
<dbReference type="Proteomes" id="UP000057609">
    <property type="component" value="Chromosome"/>
</dbReference>
<organism evidence="1 2">
    <name type="scientific">Geobacter pickeringii</name>
    <dbReference type="NCBI Taxonomy" id="345632"/>
    <lineage>
        <taxon>Bacteria</taxon>
        <taxon>Pseudomonadati</taxon>
        <taxon>Thermodesulfobacteriota</taxon>
        <taxon>Desulfuromonadia</taxon>
        <taxon>Geobacterales</taxon>
        <taxon>Geobacteraceae</taxon>
        <taxon>Geobacter</taxon>
    </lineage>
</organism>
<dbReference type="EMBL" id="CP009788">
    <property type="protein sequence ID" value="AJE04158.1"/>
    <property type="molecule type" value="Genomic_DNA"/>
</dbReference>
<dbReference type="RefSeq" id="WP_039743910.1">
    <property type="nucleotide sequence ID" value="NZ_CP009788.1"/>
</dbReference>
<protein>
    <recommendedName>
        <fullName evidence="3">Nucleotidyltransferase</fullName>
    </recommendedName>
</protein>
<dbReference type="STRING" id="345632.GPICK_13025"/>
<dbReference type="HOGENOM" id="CLU_962831_0_0_7"/>
<evidence type="ECO:0008006" key="3">
    <source>
        <dbReference type="Google" id="ProtNLM"/>
    </source>
</evidence>
<proteinExistence type="predicted"/>
<reference evidence="1 2" key="1">
    <citation type="journal article" date="2015" name="Genome Announc.">
        <title>Complete Genome of Geobacter pickeringii G13T, a Metal-Reducing Isolate from Sedimentary Kaolin Deposits.</title>
        <authorList>
            <person name="Badalamenti J.P."/>
            <person name="Bond D.R."/>
        </authorList>
    </citation>
    <scope>NUCLEOTIDE SEQUENCE [LARGE SCALE GENOMIC DNA]</scope>
    <source>
        <strain evidence="1 2">G13</strain>
    </source>
</reference>
<gene>
    <name evidence="1" type="ORF">GPICK_13025</name>
</gene>
<name>A0A0B5BBK3_9BACT</name>